<comment type="subcellular location">
    <subcellularLocation>
        <location evidence="2">Cell membrane</location>
        <topology evidence="2">Lipid-anchor</topology>
        <topology evidence="2">GPI-anchor</topology>
    </subcellularLocation>
</comment>
<reference evidence="19" key="2">
    <citation type="journal article" date="2023" name="Commun. Biol.">
        <title>Intrasexual cuticular hydrocarbon dimorphism in a wasp sheds light on hydrocarbon biosynthesis genes in Hymenoptera.</title>
        <authorList>
            <person name="Moris V.C."/>
            <person name="Podsiadlowski L."/>
            <person name="Martin S."/>
            <person name="Oeyen J.P."/>
            <person name="Donath A."/>
            <person name="Petersen M."/>
            <person name="Wilbrandt J."/>
            <person name="Misof B."/>
            <person name="Liedtke D."/>
            <person name="Thamm M."/>
            <person name="Scheiner R."/>
            <person name="Schmitt T."/>
            <person name="Niehuis O."/>
        </authorList>
    </citation>
    <scope>NUCLEOTIDE SEQUENCE</scope>
    <source>
        <strain evidence="19">GBR_01_08_01A</strain>
    </source>
</reference>
<evidence type="ECO:0000259" key="18">
    <source>
        <dbReference type="Pfam" id="PF17900"/>
    </source>
</evidence>
<organism evidence="19 20">
    <name type="scientific">Odynerus spinipes</name>
    <dbReference type="NCBI Taxonomy" id="1348599"/>
    <lineage>
        <taxon>Eukaryota</taxon>
        <taxon>Metazoa</taxon>
        <taxon>Ecdysozoa</taxon>
        <taxon>Arthropoda</taxon>
        <taxon>Hexapoda</taxon>
        <taxon>Insecta</taxon>
        <taxon>Pterygota</taxon>
        <taxon>Neoptera</taxon>
        <taxon>Endopterygota</taxon>
        <taxon>Hymenoptera</taxon>
        <taxon>Apocrita</taxon>
        <taxon>Aculeata</taxon>
        <taxon>Vespoidea</taxon>
        <taxon>Vespidae</taxon>
        <taxon>Eumeninae</taxon>
        <taxon>Odynerus</taxon>
    </lineage>
</organism>
<dbReference type="Gene3D" id="2.60.40.1910">
    <property type="match status" value="1"/>
</dbReference>
<evidence type="ECO:0000259" key="17">
    <source>
        <dbReference type="Pfam" id="PF11838"/>
    </source>
</evidence>
<dbReference type="GO" id="GO:0006508">
    <property type="term" value="P:proteolysis"/>
    <property type="evidence" value="ECO:0007669"/>
    <property type="project" value="UniProtKB-KW"/>
</dbReference>
<feature type="domain" description="ERAP1-like C-terminal" evidence="17">
    <location>
        <begin position="701"/>
        <end position="1011"/>
    </location>
</feature>
<dbReference type="FunFam" id="2.60.40.1910:FF:000008">
    <property type="entry name" value="Aminopeptidase"/>
    <property type="match status" value="1"/>
</dbReference>
<comment type="cofactor">
    <cofactor evidence="1">
        <name>Zn(2+)</name>
        <dbReference type="ChEBI" id="CHEBI:29105"/>
    </cofactor>
</comment>
<accession>A0AAD9RVC3</accession>
<dbReference type="GO" id="GO:0008270">
    <property type="term" value="F:zinc ion binding"/>
    <property type="evidence" value="ECO:0007669"/>
    <property type="project" value="InterPro"/>
</dbReference>
<evidence type="ECO:0000256" key="13">
    <source>
        <dbReference type="ARBA" id="ARBA00023180"/>
    </source>
</evidence>
<dbReference type="GO" id="GO:0008237">
    <property type="term" value="F:metallopeptidase activity"/>
    <property type="evidence" value="ECO:0007669"/>
    <property type="project" value="UniProtKB-KW"/>
</dbReference>
<evidence type="ECO:0000256" key="9">
    <source>
        <dbReference type="ARBA" id="ARBA00022801"/>
    </source>
</evidence>
<dbReference type="GO" id="GO:0005615">
    <property type="term" value="C:extracellular space"/>
    <property type="evidence" value="ECO:0007669"/>
    <property type="project" value="TreeGrafter"/>
</dbReference>
<dbReference type="SUPFAM" id="SSF63737">
    <property type="entry name" value="Leukotriene A4 hydrolase N-terminal domain"/>
    <property type="match status" value="1"/>
</dbReference>
<keyword evidence="13" id="KW-0325">Glycoprotein</keyword>
<keyword evidence="7" id="KW-0479">Metal-binding</keyword>
<dbReference type="GO" id="GO:0005737">
    <property type="term" value="C:cytoplasm"/>
    <property type="evidence" value="ECO:0007669"/>
    <property type="project" value="TreeGrafter"/>
</dbReference>
<evidence type="ECO:0000256" key="5">
    <source>
        <dbReference type="ARBA" id="ARBA00022622"/>
    </source>
</evidence>
<evidence type="ECO:0000256" key="1">
    <source>
        <dbReference type="ARBA" id="ARBA00001947"/>
    </source>
</evidence>
<dbReference type="Pfam" id="PF17900">
    <property type="entry name" value="Peptidase_M1_N"/>
    <property type="match status" value="1"/>
</dbReference>
<dbReference type="InterPro" id="IPR042097">
    <property type="entry name" value="Aminopeptidase_N-like_N_sf"/>
</dbReference>
<dbReference type="PANTHER" id="PTHR11533:SF18">
    <property type="entry name" value="FI02158P"/>
    <property type="match status" value="1"/>
</dbReference>
<dbReference type="EMBL" id="JAIFRP010000012">
    <property type="protein sequence ID" value="KAK2586541.1"/>
    <property type="molecule type" value="Genomic_DNA"/>
</dbReference>
<dbReference type="InterPro" id="IPR024571">
    <property type="entry name" value="ERAP1-like_C_dom"/>
</dbReference>
<keyword evidence="6" id="KW-0645">Protease</keyword>
<keyword evidence="12 15" id="KW-0472">Membrane</keyword>
<evidence type="ECO:0000256" key="10">
    <source>
        <dbReference type="ARBA" id="ARBA00022833"/>
    </source>
</evidence>
<dbReference type="SUPFAM" id="SSF55486">
    <property type="entry name" value="Metalloproteases ('zincins'), catalytic domain"/>
    <property type="match status" value="1"/>
</dbReference>
<keyword evidence="14" id="KW-0449">Lipoprotein</keyword>
<evidence type="ECO:0008006" key="21">
    <source>
        <dbReference type="Google" id="ProtNLM"/>
    </source>
</evidence>
<evidence type="ECO:0000256" key="8">
    <source>
        <dbReference type="ARBA" id="ARBA00022729"/>
    </source>
</evidence>
<keyword evidence="15" id="KW-0812">Transmembrane</keyword>
<evidence type="ECO:0000313" key="19">
    <source>
        <dbReference type="EMBL" id="KAK2586541.1"/>
    </source>
</evidence>
<dbReference type="PANTHER" id="PTHR11533">
    <property type="entry name" value="PROTEASE M1 ZINC METALLOPROTEASE"/>
    <property type="match status" value="1"/>
</dbReference>
<keyword evidence="11" id="KW-0482">Metalloprotease</keyword>
<feature type="domain" description="Peptidase M1 membrane alanine aminopeptidase" evidence="16">
    <location>
        <begin position="399"/>
        <end position="617"/>
    </location>
</feature>
<evidence type="ECO:0000313" key="20">
    <source>
        <dbReference type="Proteomes" id="UP001258017"/>
    </source>
</evidence>
<proteinExistence type="inferred from homology"/>
<dbReference type="Proteomes" id="UP001258017">
    <property type="component" value="Unassembled WGS sequence"/>
</dbReference>
<dbReference type="InterPro" id="IPR045357">
    <property type="entry name" value="Aminopeptidase_N-like_N"/>
</dbReference>
<evidence type="ECO:0000256" key="15">
    <source>
        <dbReference type="SAM" id="Phobius"/>
    </source>
</evidence>
<reference evidence="19" key="1">
    <citation type="submission" date="2021-08" db="EMBL/GenBank/DDBJ databases">
        <authorList>
            <person name="Misof B."/>
            <person name="Oliver O."/>
            <person name="Podsiadlowski L."/>
            <person name="Donath A."/>
            <person name="Peters R."/>
            <person name="Mayer C."/>
            <person name="Rust J."/>
            <person name="Gunkel S."/>
            <person name="Lesny P."/>
            <person name="Martin S."/>
            <person name="Oeyen J.P."/>
            <person name="Petersen M."/>
            <person name="Panagiotis P."/>
            <person name="Wilbrandt J."/>
            <person name="Tanja T."/>
        </authorList>
    </citation>
    <scope>NUCLEOTIDE SEQUENCE</scope>
    <source>
        <strain evidence="19">GBR_01_08_01A</strain>
        <tissue evidence="19">Thorax + abdomen</tissue>
    </source>
</reference>
<dbReference type="GO" id="GO:0005886">
    <property type="term" value="C:plasma membrane"/>
    <property type="evidence" value="ECO:0007669"/>
    <property type="project" value="UniProtKB-SubCell"/>
</dbReference>
<comment type="caution">
    <text evidence="19">The sequence shown here is derived from an EMBL/GenBank/DDBJ whole genome shotgun (WGS) entry which is preliminary data.</text>
</comment>
<evidence type="ECO:0000256" key="14">
    <source>
        <dbReference type="ARBA" id="ARBA00023288"/>
    </source>
</evidence>
<evidence type="ECO:0000256" key="11">
    <source>
        <dbReference type="ARBA" id="ARBA00023049"/>
    </source>
</evidence>
<dbReference type="Gene3D" id="1.10.390.10">
    <property type="entry name" value="Neutral Protease Domain 2"/>
    <property type="match status" value="1"/>
</dbReference>
<comment type="similarity">
    <text evidence="3">Belongs to the peptidase M1 family.</text>
</comment>
<keyword evidence="4" id="KW-1003">Cell membrane</keyword>
<keyword evidence="10" id="KW-0862">Zinc</keyword>
<evidence type="ECO:0000256" key="7">
    <source>
        <dbReference type="ARBA" id="ARBA00022723"/>
    </source>
</evidence>
<dbReference type="Gene3D" id="1.25.50.20">
    <property type="match status" value="1"/>
</dbReference>
<gene>
    <name evidence="19" type="ORF">KPH14_011432</name>
</gene>
<protein>
    <recommendedName>
        <fullName evidence="21">Aminopeptidase</fullName>
    </recommendedName>
</protein>
<evidence type="ECO:0000256" key="4">
    <source>
        <dbReference type="ARBA" id="ARBA00022475"/>
    </source>
</evidence>
<evidence type="ECO:0000256" key="6">
    <source>
        <dbReference type="ARBA" id="ARBA00022670"/>
    </source>
</evidence>
<keyword evidence="15" id="KW-1133">Transmembrane helix</keyword>
<keyword evidence="8" id="KW-0732">Signal</keyword>
<feature type="transmembrane region" description="Helical" evidence="15">
    <location>
        <begin position="51"/>
        <end position="71"/>
    </location>
</feature>
<dbReference type="InterPro" id="IPR027268">
    <property type="entry name" value="Peptidase_M4/M1_CTD_sf"/>
</dbReference>
<sequence>MRRGSVSTWENFGRRSSANMAQFSGSPVQFMTTDDIKYKRTDGWFLSYRKAGIFILIFILALIAAGFIGWYSHSMPKKRVQDVLTLLDEDATKEQDTSSLVSSFVHPLKYWLYLKSTIIDYQLVTFEGRVVIEFRIDAPAHLNKLFLNAVNINVKQYELSLSKDLVKVSEESRQRRRAVEENDSNDPAINITTVIYETTEDYRLGNETKVSSNDTLFDRKEDWLLVHSIGKGEETIEIKEYAIDKIKKHHVIYPKKVLKSGIYFLMIDYEVLSDDIVATNLGDHVGKRMVGTLLKPSEAPRVFPLFDGIHQRAVFSLSVERPKEMRVLSNMPLRSTKDASANWVIDTFDDTPVISPYNLAFVIGDLAIVNQTTINPNNVTSTFWAGPQTITPSNEQLYLLNKVEPIILGLTNVLSLPYTLPKLDVVALPSSVITESGNLGLISIRKIMFSTIDRAALVRKREALKSLIGLLGEQWLGGRACMKSMADTWILDGSLVYLQDQLINEIDPSLQLAHSFVADVQTIAMEDDGYSVSRMSEVKTNPFYMGWSKERDTRGACLIRMLHGVINNDTAFRIAYEKLLTRCQNGTANVAEFLNSVNVATKELPEELSLKEVMDRWITQSGYPLVTVTRDYENGSTIVKQKPFFYNKPPLEKDALWHVPLTYIKHDGNWSYPIKTWLKPEEEKIIYNIDAIDDEGNKTHWILFNVNKAGYYRVNYDETNWRLLATALDENHESFPPETRASLIDDVFALAAVGASRYETAFGFIKYMQMKERHYAPWSAFAHHVFKLNNLLYETSAFLDFQMFLQQFITPLYDQQSEHLVEGSPLTLLAIKLGCLSKYSKCLDSAKRSFVRLRKDPAYKSTLPKYIYETLYCTTARHGGLEEWNYLSQKAKHTSKIDEKYDLLSSYGCFQSLEILNSILYELLHDDTYNEAEVSVILKSFSINPVASRAAYKFIKNNWNDIFEKFSGSRLTMESFILTMLNSVTNESDLDDLHAFWQNNYESIKTVKQATALVETRANFASSFAKNYSDDIRDWLKTFNNNHGM</sequence>
<name>A0AAD9RVC3_9HYME</name>
<dbReference type="InterPro" id="IPR014782">
    <property type="entry name" value="Peptidase_M1_dom"/>
</dbReference>
<keyword evidence="20" id="KW-1185">Reference proteome</keyword>
<dbReference type="InterPro" id="IPR050344">
    <property type="entry name" value="Peptidase_M1_aminopeptidases"/>
</dbReference>
<feature type="domain" description="Aminopeptidase N-like N-terminal" evidence="18">
    <location>
        <begin position="237"/>
        <end position="357"/>
    </location>
</feature>
<dbReference type="Gene3D" id="2.60.40.1730">
    <property type="entry name" value="tricorn interacting facor f3 domain"/>
    <property type="match status" value="1"/>
</dbReference>
<dbReference type="GO" id="GO:0098552">
    <property type="term" value="C:side of membrane"/>
    <property type="evidence" value="ECO:0007669"/>
    <property type="project" value="UniProtKB-KW"/>
</dbReference>
<dbReference type="Pfam" id="PF01433">
    <property type="entry name" value="Peptidase_M1"/>
    <property type="match status" value="1"/>
</dbReference>
<evidence type="ECO:0000256" key="12">
    <source>
        <dbReference type="ARBA" id="ARBA00023136"/>
    </source>
</evidence>
<evidence type="ECO:0000259" key="16">
    <source>
        <dbReference type="Pfam" id="PF01433"/>
    </source>
</evidence>
<keyword evidence="9" id="KW-0378">Hydrolase</keyword>
<dbReference type="Pfam" id="PF11838">
    <property type="entry name" value="ERAP1_C"/>
    <property type="match status" value="1"/>
</dbReference>
<evidence type="ECO:0000256" key="3">
    <source>
        <dbReference type="ARBA" id="ARBA00010136"/>
    </source>
</evidence>
<dbReference type="AlphaFoldDB" id="A0AAD9RVC3"/>
<keyword evidence="5" id="KW-0336">GPI-anchor</keyword>
<evidence type="ECO:0000256" key="2">
    <source>
        <dbReference type="ARBA" id="ARBA00004609"/>
    </source>
</evidence>